<dbReference type="HOGENOM" id="CLU_3364143_0_0_9"/>
<accession>A8RL02</accession>
<evidence type="ECO:0000313" key="2">
    <source>
        <dbReference type="Proteomes" id="UP000005396"/>
    </source>
</evidence>
<reference evidence="1 2" key="2">
    <citation type="submission" date="2007-09" db="EMBL/GenBank/DDBJ databases">
        <title>Draft genome sequence of Clostridium bolteae (ATCC BAA-613).</title>
        <authorList>
            <person name="Sudarsanam P."/>
            <person name="Ley R."/>
            <person name="Guruge J."/>
            <person name="Turnbaugh P.J."/>
            <person name="Mahowald M."/>
            <person name="Liep D."/>
            <person name="Gordon J."/>
        </authorList>
    </citation>
    <scope>NUCLEOTIDE SEQUENCE [LARGE SCALE GENOMIC DNA]</scope>
    <source>
        <strain evidence="2">ATCC BAA-613 / DSM 15670 / CCUG 46953 / JCM 12243 / WAL 16351</strain>
    </source>
</reference>
<dbReference type="PaxDb" id="411902-CLOBOL_01464"/>
<name>A8RL02_ENTBW</name>
<dbReference type="EMBL" id="ABCC02000017">
    <property type="protein sequence ID" value="EDP18110.1"/>
    <property type="molecule type" value="Genomic_DNA"/>
</dbReference>
<gene>
    <name evidence="1" type="ORF">CLOBOL_01464</name>
</gene>
<protein>
    <submittedName>
        <fullName evidence="1">Uncharacterized protein</fullName>
    </submittedName>
</protein>
<comment type="caution">
    <text evidence="1">The sequence shown here is derived from an EMBL/GenBank/DDBJ whole genome shotgun (WGS) entry which is preliminary data.</text>
</comment>
<dbReference type="Proteomes" id="UP000005396">
    <property type="component" value="Unassembled WGS sequence"/>
</dbReference>
<evidence type="ECO:0000313" key="1">
    <source>
        <dbReference type="EMBL" id="EDP18110.1"/>
    </source>
</evidence>
<proteinExistence type="predicted"/>
<dbReference type="AlphaFoldDB" id="A8RL02"/>
<organism evidence="1 2">
    <name type="scientific">Enterocloster bolteae (strain ATCC BAA-613 / DSM 15670 / CCUG 46953 / JCM 12243 / WAL 16351)</name>
    <name type="common">Clostridium bolteae</name>
    <dbReference type="NCBI Taxonomy" id="411902"/>
    <lineage>
        <taxon>Bacteria</taxon>
        <taxon>Bacillati</taxon>
        <taxon>Bacillota</taxon>
        <taxon>Clostridia</taxon>
        <taxon>Lachnospirales</taxon>
        <taxon>Lachnospiraceae</taxon>
        <taxon>Enterocloster</taxon>
    </lineage>
</organism>
<sequence>MIVFCRINSCDIIQEDKTVSEKDSAGGKITWPIKV</sequence>
<reference evidence="1 2" key="1">
    <citation type="submission" date="2007-08" db="EMBL/GenBank/DDBJ databases">
        <authorList>
            <person name="Fulton L."/>
            <person name="Clifton S."/>
            <person name="Fulton B."/>
            <person name="Xu J."/>
            <person name="Minx P."/>
            <person name="Pepin K.H."/>
            <person name="Johnson M."/>
            <person name="Thiruvilangam P."/>
            <person name="Bhonagiri V."/>
            <person name="Nash W.E."/>
            <person name="Mardis E.R."/>
            <person name="Wilson R.K."/>
        </authorList>
    </citation>
    <scope>NUCLEOTIDE SEQUENCE [LARGE SCALE GENOMIC DNA]</scope>
    <source>
        <strain evidence="2">ATCC BAA-613 / DSM 15670 / CCUG 46953 / JCM 12243 / WAL 16351</strain>
    </source>
</reference>